<sequence>MADPMRSSNRIPHRFPVGPAGPIRFLKLWFCMGVRTGTWSDSLSNRLNRLVRSGFGNTRVQLAHLIELMV</sequence>
<protein>
    <submittedName>
        <fullName evidence="1 2">Uncharacterized protein</fullName>
    </submittedName>
</protein>
<proteinExistence type="predicted"/>
<dbReference type="EnsemblPlants" id="KEH19168">
    <property type="protein sequence ID" value="KEH19168"/>
    <property type="gene ID" value="MTR_8g442540"/>
</dbReference>
<evidence type="ECO:0000313" key="1">
    <source>
        <dbReference type="EMBL" id="KEH19168.1"/>
    </source>
</evidence>
<dbReference type="HOGENOM" id="CLU_2761684_0_0_1"/>
<organism evidence="1 3">
    <name type="scientific">Medicago truncatula</name>
    <name type="common">Barrel medic</name>
    <name type="synonym">Medicago tribuloides</name>
    <dbReference type="NCBI Taxonomy" id="3880"/>
    <lineage>
        <taxon>Eukaryota</taxon>
        <taxon>Viridiplantae</taxon>
        <taxon>Streptophyta</taxon>
        <taxon>Embryophyta</taxon>
        <taxon>Tracheophyta</taxon>
        <taxon>Spermatophyta</taxon>
        <taxon>Magnoliopsida</taxon>
        <taxon>eudicotyledons</taxon>
        <taxon>Gunneridae</taxon>
        <taxon>Pentapetalae</taxon>
        <taxon>rosids</taxon>
        <taxon>fabids</taxon>
        <taxon>Fabales</taxon>
        <taxon>Fabaceae</taxon>
        <taxon>Papilionoideae</taxon>
        <taxon>50 kb inversion clade</taxon>
        <taxon>NPAAA clade</taxon>
        <taxon>Hologalegina</taxon>
        <taxon>IRL clade</taxon>
        <taxon>Trifolieae</taxon>
        <taxon>Medicago</taxon>
    </lineage>
</organism>
<dbReference type="AlphaFoldDB" id="A0A072TQN7"/>
<evidence type="ECO:0000313" key="2">
    <source>
        <dbReference type="EnsemblPlants" id="KEH19168"/>
    </source>
</evidence>
<dbReference type="EMBL" id="CM001224">
    <property type="protein sequence ID" value="KEH19168.1"/>
    <property type="molecule type" value="Genomic_DNA"/>
</dbReference>
<name>A0A072TQN7_MEDTR</name>
<accession>A0A072TQN7</accession>
<gene>
    <name evidence="1" type="ordered locus">MTR_8g442540</name>
</gene>
<keyword evidence="3" id="KW-1185">Reference proteome</keyword>
<dbReference type="Proteomes" id="UP000002051">
    <property type="component" value="Chromosome 8"/>
</dbReference>
<reference evidence="1 3" key="1">
    <citation type="journal article" date="2011" name="Nature">
        <title>The Medicago genome provides insight into the evolution of rhizobial symbioses.</title>
        <authorList>
            <person name="Young N.D."/>
            <person name="Debelle F."/>
            <person name="Oldroyd G.E."/>
            <person name="Geurts R."/>
            <person name="Cannon S.B."/>
            <person name="Udvardi M.K."/>
            <person name="Benedito V.A."/>
            <person name="Mayer K.F."/>
            <person name="Gouzy J."/>
            <person name="Schoof H."/>
            <person name="Van de Peer Y."/>
            <person name="Proost S."/>
            <person name="Cook D.R."/>
            <person name="Meyers B.C."/>
            <person name="Spannagl M."/>
            <person name="Cheung F."/>
            <person name="De Mita S."/>
            <person name="Krishnakumar V."/>
            <person name="Gundlach H."/>
            <person name="Zhou S."/>
            <person name="Mudge J."/>
            <person name="Bharti A.K."/>
            <person name="Murray J.D."/>
            <person name="Naoumkina M.A."/>
            <person name="Rosen B."/>
            <person name="Silverstein K.A."/>
            <person name="Tang H."/>
            <person name="Rombauts S."/>
            <person name="Zhao P.X."/>
            <person name="Zhou P."/>
            <person name="Barbe V."/>
            <person name="Bardou P."/>
            <person name="Bechner M."/>
            <person name="Bellec A."/>
            <person name="Berger A."/>
            <person name="Berges H."/>
            <person name="Bidwell S."/>
            <person name="Bisseling T."/>
            <person name="Choisne N."/>
            <person name="Couloux A."/>
            <person name="Denny R."/>
            <person name="Deshpande S."/>
            <person name="Dai X."/>
            <person name="Doyle J.J."/>
            <person name="Dudez A.M."/>
            <person name="Farmer A.D."/>
            <person name="Fouteau S."/>
            <person name="Franken C."/>
            <person name="Gibelin C."/>
            <person name="Gish J."/>
            <person name="Goldstein S."/>
            <person name="Gonzalez A.J."/>
            <person name="Green P.J."/>
            <person name="Hallab A."/>
            <person name="Hartog M."/>
            <person name="Hua A."/>
            <person name="Humphray S.J."/>
            <person name="Jeong D.H."/>
            <person name="Jing Y."/>
            <person name="Jocker A."/>
            <person name="Kenton S.M."/>
            <person name="Kim D.J."/>
            <person name="Klee K."/>
            <person name="Lai H."/>
            <person name="Lang C."/>
            <person name="Lin S."/>
            <person name="Macmil S.L."/>
            <person name="Magdelenat G."/>
            <person name="Matthews L."/>
            <person name="McCorrison J."/>
            <person name="Monaghan E.L."/>
            <person name="Mun J.H."/>
            <person name="Najar F.Z."/>
            <person name="Nicholson C."/>
            <person name="Noirot C."/>
            <person name="O'Bleness M."/>
            <person name="Paule C.R."/>
            <person name="Poulain J."/>
            <person name="Prion F."/>
            <person name="Qin B."/>
            <person name="Qu C."/>
            <person name="Retzel E.F."/>
            <person name="Riddle C."/>
            <person name="Sallet E."/>
            <person name="Samain S."/>
            <person name="Samson N."/>
            <person name="Sanders I."/>
            <person name="Saurat O."/>
            <person name="Scarpelli C."/>
            <person name="Schiex T."/>
            <person name="Segurens B."/>
            <person name="Severin A.J."/>
            <person name="Sherrier D.J."/>
            <person name="Shi R."/>
            <person name="Sims S."/>
            <person name="Singer S.R."/>
            <person name="Sinharoy S."/>
            <person name="Sterck L."/>
            <person name="Viollet A."/>
            <person name="Wang B.B."/>
            <person name="Wang K."/>
            <person name="Wang M."/>
            <person name="Wang X."/>
            <person name="Warfsmann J."/>
            <person name="Weissenbach J."/>
            <person name="White D.D."/>
            <person name="White J.D."/>
            <person name="Wiley G.B."/>
            <person name="Wincker P."/>
            <person name="Xing Y."/>
            <person name="Yang L."/>
            <person name="Yao Z."/>
            <person name="Ying F."/>
            <person name="Zhai J."/>
            <person name="Zhou L."/>
            <person name="Zuber A."/>
            <person name="Denarie J."/>
            <person name="Dixon R.A."/>
            <person name="May G.D."/>
            <person name="Schwartz D.C."/>
            <person name="Rogers J."/>
            <person name="Quetier F."/>
            <person name="Town C.D."/>
            <person name="Roe B.A."/>
        </authorList>
    </citation>
    <scope>NUCLEOTIDE SEQUENCE [LARGE SCALE GENOMIC DNA]</scope>
    <source>
        <strain evidence="1">A17</strain>
        <strain evidence="2 3">cv. Jemalong A17</strain>
    </source>
</reference>
<reference evidence="2" key="3">
    <citation type="submission" date="2015-04" db="UniProtKB">
        <authorList>
            <consortium name="EnsemblPlants"/>
        </authorList>
    </citation>
    <scope>IDENTIFICATION</scope>
    <source>
        <strain evidence="2">cv. Jemalong A17</strain>
    </source>
</reference>
<evidence type="ECO:0000313" key="3">
    <source>
        <dbReference type="Proteomes" id="UP000002051"/>
    </source>
</evidence>
<reference evidence="1 3" key="2">
    <citation type="journal article" date="2014" name="BMC Genomics">
        <title>An improved genome release (version Mt4.0) for the model legume Medicago truncatula.</title>
        <authorList>
            <person name="Tang H."/>
            <person name="Krishnakumar V."/>
            <person name="Bidwell S."/>
            <person name="Rosen B."/>
            <person name="Chan A."/>
            <person name="Zhou S."/>
            <person name="Gentzbittel L."/>
            <person name="Childs K.L."/>
            <person name="Yandell M."/>
            <person name="Gundlach H."/>
            <person name="Mayer K.F."/>
            <person name="Schwartz D.C."/>
            <person name="Town C.D."/>
        </authorList>
    </citation>
    <scope>GENOME REANNOTATION</scope>
    <source>
        <strain evidence="1">A17</strain>
        <strain evidence="2 3">cv. Jemalong A17</strain>
    </source>
</reference>